<name>A0A7N2M5N3_QUELO</name>
<accession>A0A7N2M5N3</accession>
<evidence type="ECO:0008006" key="3">
    <source>
        <dbReference type="Google" id="ProtNLM"/>
    </source>
</evidence>
<dbReference type="EnsemblPlants" id="QL07p045450:mrna">
    <property type="protein sequence ID" value="QL07p045450:mrna"/>
    <property type="gene ID" value="QL07p045450"/>
</dbReference>
<proteinExistence type="predicted"/>
<reference evidence="1" key="2">
    <citation type="submission" date="2021-01" db="UniProtKB">
        <authorList>
            <consortium name="EnsemblPlants"/>
        </authorList>
    </citation>
    <scope>IDENTIFICATION</scope>
</reference>
<organism evidence="1 2">
    <name type="scientific">Quercus lobata</name>
    <name type="common">Valley oak</name>
    <dbReference type="NCBI Taxonomy" id="97700"/>
    <lineage>
        <taxon>Eukaryota</taxon>
        <taxon>Viridiplantae</taxon>
        <taxon>Streptophyta</taxon>
        <taxon>Embryophyta</taxon>
        <taxon>Tracheophyta</taxon>
        <taxon>Spermatophyta</taxon>
        <taxon>Magnoliopsida</taxon>
        <taxon>eudicotyledons</taxon>
        <taxon>Gunneridae</taxon>
        <taxon>Pentapetalae</taxon>
        <taxon>rosids</taxon>
        <taxon>fabids</taxon>
        <taxon>Fagales</taxon>
        <taxon>Fagaceae</taxon>
        <taxon>Quercus</taxon>
    </lineage>
</organism>
<dbReference type="AlphaFoldDB" id="A0A7N2M5N3"/>
<protein>
    <recommendedName>
        <fullName evidence="3">RNase H type-1 domain-containing protein</fullName>
    </recommendedName>
</protein>
<evidence type="ECO:0000313" key="2">
    <source>
        <dbReference type="Proteomes" id="UP000594261"/>
    </source>
</evidence>
<reference evidence="1 2" key="1">
    <citation type="journal article" date="2016" name="G3 (Bethesda)">
        <title>First Draft Assembly and Annotation of the Genome of a California Endemic Oak Quercus lobata Nee (Fagaceae).</title>
        <authorList>
            <person name="Sork V.L."/>
            <person name="Fitz-Gibbon S.T."/>
            <person name="Puiu D."/>
            <person name="Crepeau M."/>
            <person name="Gugger P.F."/>
            <person name="Sherman R."/>
            <person name="Stevens K."/>
            <person name="Langley C.H."/>
            <person name="Pellegrini M."/>
            <person name="Salzberg S.L."/>
        </authorList>
    </citation>
    <scope>NUCLEOTIDE SEQUENCE [LARGE SCALE GENOMIC DNA]</scope>
    <source>
        <strain evidence="1 2">cv. SW786</strain>
    </source>
</reference>
<dbReference type="Gramene" id="QL07p045450:mrna">
    <property type="protein sequence ID" value="QL07p045450:mrna"/>
    <property type="gene ID" value="QL07p045450"/>
</dbReference>
<keyword evidence="2" id="KW-1185">Reference proteome</keyword>
<dbReference type="InParanoid" id="A0A7N2M5N3"/>
<evidence type="ECO:0000313" key="1">
    <source>
        <dbReference type="EnsemblPlants" id="QL07p045450:mrna"/>
    </source>
</evidence>
<dbReference type="EMBL" id="LRBV02000007">
    <property type="status" value="NOT_ANNOTATED_CDS"/>
    <property type="molecule type" value="Genomic_DNA"/>
</dbReference>
<dbReference type="Proteomes" id="UP000594261">
    <property type="component" value="Chromosome 7"/>
</dbReference>
<sequence length="80" mass="8937">MKPQSAELVEILAARRAVLFSAELGFFNSVFEGDSSNFIRRGNAVAHALAQRARLSCPLEVWLEFVPPDISSFVWSDLRV</sequence>